<sequence length="109" mass="11464">MQFKVLSALGFATLAAAKIGPFRRWDDAPPVSQCNTGDLYAQAANCPSLATLFGLLGIVFRSVTGQVGVTCSPITVVGAGGNACSAQPVFCSNDTFSKLFFRLDPKLPY</sequence>
<dbReference type="AlphaFoldDB" id="A0A067TMF1"/>
<comment type="similarity">
    <text evidence="2 6">Belongs to the fungal hydrophobin family.</text>
</comment>
<dbReference type="HOGENOM" id="CLU_105134_2_0_1"/>
<dbReference type="OrthoDB" id="4225815at2759"/>
<keyword evidence="3 6" id="KW-0134">Cell wall</keyword>
<dbReference type="Pfam" id="PF01185">
    <property type="entry name" value="Hydrophobin"/>
    <property type="match status" value="1"/>
</dbReference>
<evidence type="ECO:0000256" key="2">
    <source>
        <dbReference type="ARBA" id="ARBA00010446"/>
    </source>
</evidence>
<reference evidence="8" key="1">
    <citation type="journal article" date="2014" name="Proc. Natl. Acad. Sci. U.S.A.">
        <title>Extensive sampling of basidiomycete genomes demonstrates inadequacy of the white-rot/brown-rot paradigm for wood decay fungi.</title>
        <authorList>
            <person name="Riley R."/>
            <person name="Salamov A.A."/>
            <person name="Brown D.W."/>
            <person name="Nagy L.G."/>
            <person name="Floudas D."/>
            <person name="Held B.W."/>
            <person name="Levasseur A."/>
            <person name="Lombard V."/>
            <person name="Morin E."/>
            <person name="Otillar R."/>
            <person name="Lindquist E.A."/>
            <person name="Sun H."/>
            <person name="LaButti K.M."/>
            <person name="Schmutz J."/>
            <person name="Jabbour D."/>
            <person name="Luo H."/>
            <person name="Baker S.E."/>
            <person name="Pisabarro A.G."/>
            <person name="Walton J.D."/>
            <person name="Blanchette R.A."/>
            <person name="Henrissat B."/>
            <person name="Martin F."/>
            <person name="Cullen D."/>
            <person name="Hibbett D.S."/>
            <person name="Grigoriev I.V."/>
        </authorList>
    </citation>
    <scope>NUCLEOTIDE SEQUENCE [LARGE SCALE GENOMIC DNA]</scope>
    <source>
        <strain evidence="8">CBS 339.88</strain>
    </source>
</reference>
<evidence type="ECO:0000256" key="1">
    <source>
        <dbReference type="ARBA" id="ARBA00004191"/>
    </source>
</evidence>
<dbReference type="GO" id="GO:0009277">
    <property type="term" value="C:fungal-type cell wall"/>
    <property type="evidence" value="ECO:0007669"/>
    <property type="project" value="InterPro"/>
</dbReference>
<evidence type="ECO:0000313" key="7">
    <source>
        <dbReference type="EMBL" id="KDR81094.1"/>
    </source>
</evidence>
<name>A0A067TMF1_GALM3</name>
<evidence type="ECO:0000256" key="3">
    <source>
        <dbReference type="ARBA" id="ARBA00022512"/>
    </source>
</evidence>
<keyword evidence="4 6" id="KW-0964">Secreted</keyword>
<keyword evidence="8" id="KW-1185">Reference proteome</keyword>
<dbReference type="GO" id="GO:0005199">
    <property type="term" value="F:structural constituent of cell wall"/>
    <property type="evidence" value="ECO:0007669"/>
    <property type="project" value="InterPro"/>
</dbReference>
<evidence type="ECO:0000313" key="8">
    <source>
        <dbReference type="Proteomes" id="UP000027222"/>
    </source>
</evidence>
<accession>A0A067TMF1</accession>
<dbReference type="EMBL" id="KL142371">
    <property type="protein sequence ID" value="KDR81094.1"/>
    <property type="molecule type" value="Genomic_DNA"/>
</dbReference>
<gene>
    <name evidence="7" type="ORF">GALMADRAFT_60849</name>
</gene>
<organism evidence="7 8">
    <name type="scientific">Galerina marginata (strain CBS 339.88)</name>
    <dbReference type="NCBI Taxonomy" id="685588"/>
    <lineage>
        <taxon>Eukaryota</taxon>
        <taxon>Fungi</taxon>
        <taxon>Dikarya</taxon>
        <taxon>Basidiomycota</taxon>
        <taxon>Agaricomycotina</taxon>
        <taxon>Agaricomycetes</taxon>
        <taxon>Agaricomycetidae</taxon>
        <taxon>Agaricales</taxon>
        <taxon>Agaricineae</taxon>
        <taxon>Strophariaceae</taxon>
        <taxon>Galerina</taxon>
    </lineage>
</organism>
<dbReference type="InterPro" id="IPR001338">
    <property type="entry name" value="Class_I_Hydrophobin"/>
</dbReference>
<keyword evidence="5 6" id="KW-1015">Disulfide bond</keyword>
<dbReference type="STRING" id="685588.A0A067TMF1"/>
<protein>
    <recommendedName>
        <fullName evidence="6">Hydrophobin</fullName>
    </recommendedName>
</protein>
<comment type="subcellular location">
    <subcellularLocation>
        <location evidence="1 6">Secreted</location>
        <location evidence="1 6">Cell wall</location>
    </subcellularLocation>
</comment>
<keyword evidence="6" id="KW-0732">Signal</keyword>
<dbReference type="CDD" id="cd23507">
    <property type="entry name" value="hydrophobin_I"/>
    <property type="match status" value="1"/>
</dbReference>
<dbReference type="Proteomes" id="UP000027222">
    <property type="component" value="Unassembled WGS sequence"/>
</dbReference>
<evidence type="ECO:0000256" key="4">
    <source>
        <dbReference type="ARBA" id="ARBA00022525"/>
    </source>
</evidence>
<evidence type="ECO:0000256" key="6">
    <source>
        <dbReference type="RuleBase" id="RU365009"/>
    </source>
</evidence>
<evidence type="ECO:0000256" key="5">
    <source>
        <dbReference type="ARBA" id="ARBA00023157"/>
    </source>
</evidence>
<dbReference type="SMART" id="SM00075">
    <property type="entry name" value="HYDRO"/>
    <property type="match status" value="1"/>
</dbReference>
<proteinExistence type="inferred from homology"/>